<dbReference type="PROSITE" id="PS51194">
    <property type="entry name" value="HELICASE_CTER"/>
    <property type="match status" value="1"/>
</dbReference>
<evidence type="ECO:0000259" key="8">
    <source>
        <dbReference type="PROSITE" id="PS51194"/>
    </source>
</evidence>
<dbReference type="PROSITE" id="PS51192">
    <property type="entry name" value="HELICASE_ATP_BIND_1"/>
    <property type="match status" value="1"/>
</dbReference>
<dbReference type="CDD" id="cd00268">
    <property type="entry name" value="DEADc"/>
    <property type="match status" value="1"/>
</dbReference>
<dbReference type="PANTHER" id="PTHR47959:SF13">
    <property type="entry name" value="ATP-DEPENDENT RNA HELICASE RHLE"/>
    <property type="match status" value="1"/>
</dbReference>
<accession>A0A2T1A0N7</accession>
<keyword evidence="10" id="KW-1185">Reference proteome</keyword>
<dbReference type="SMART" id="SM00487">
    <property type="entry name" value="DEXDc"/>
    <property type="match status" value="1"/>
</dbReference>
<proteinExistence type="inferred from homology"/>
<feature type="compositionally biased region" description="Basic and acidic residues" evidence="6">
    <location>
        <begin position="159"/>
        <end position="195"/>
    </location>
</feature>
<dbReference type="GO" id="GO:0005829">
    <property type="term" value="C:cytosol"/>
    <property type="evidence" value="ECO:0007669"/>
    <property type="project" value="TreeGrafter"/>
</dbReference>
<name>A0A2T1A0N7_9ACTN</name>
<evidence type="ECO:0000256" key="1">
    <source>
        <dbReference type="ARBA" id="ARBA00022741"/>
    </source>
</evidence>
<feature type="compositionally biased region" description="Basic residues" evidence="6">
    <location>
        <begin position="17"/>
        <end position="27"/>
    </location>
</feature>
<dbReference type="Proteomes" id="UP000237752">
    <property type="component" value="Unassembled WGS sequence"/>
</dbReference>
<dbReference type="GO" id="GO:0005524">
    <property type="term" value="F:ATP binding"/>
    <property type="evidence" value="ECO:0007669"/>
    <property type="project" value="UniProtKB-KW"/>
</dbReference>
<protein>
    <submittedName>
        <fullName evidence="9">Superfamily II DNA/RNA helicase</fullName>
    </submittedName>
</protein>
<dbReference type="AlphaFoldDB" id="A0A2T1A0N7"/>
<dbReference type="GO" id="GO:0003724">
    <property type="term" value="F:RNA helicase activity"/>
    <property type="evidence" value="ECO:0007669"/>
    <property type="project" value="TreeGrafter"/>
</dbReference>
<comment type="similarity">
    <text evidence="5">Belongs to the DEAD box helicase family.</text>
</comment>
<organism evidence="9 10">
    <name type="scientific">Antricoccus suffuscus</name>
    <dbReference type="NCBI Taxonomy" id="1629062"/>
    <lineage>
        <taxon>Bacteria</taxon>
        <taxon>Bacillati</taxon>
        <taxon>Actinomycetota</taxon>
        <taxon>Actinomycetes</taxon>
        <taxon>Geodermatophilales</taxon>
        <taxon>Antricoccaceae</taxon>
        <taxon>Antricoccus</taxon>
    </lineage>
</organism>
<evidence type="ECO:0000313" key="9">
    <source>
        <dbReference type="EMBL" id="PRZ42171.1"/>
    </source>
</evidence>
<dbReference type="InterPro" id="IPR014001">
    <property type="entry name" value="Helicase_ATP-bd"/>
</dbReference>
<feature type="compositionally biased region" description="Basic and acidic residues" evidence="6">
    <location>
        <begin position="220"/>
        <end position="238"/>
    </location>
</feature>
<dbReference type="EMBL" id="PVUE01000006">
    <property type="protein sequence ID" value="PRZ42171.1"/>
    <property type="molecule type" value="Genomic_DNA"/>
</dbReference>
<evidence type="ECO:0000256" key="4">
    <source>
        <dbReference type="ARBA" id="ARBA00022840"/>
    </source>
</evidence>
<feature type="compositionally biased region" description="Basic and acidic residues" evidence="6">
    <location>
        <begin position="110"/>
        <end position="135"/>
    </location>
</feature>
<dbReference type="GO" id="GO:0016787">
    <property type="term" value="F:hydrolase activity"/>
    <property type="evidence" value="ECO:0007669"/>
    <property type="project" value="UniProtKB-KW"/>
</dbReference>
<dbReference type="Gene3D" id="3.40.50.300">
    <property type="entry name" value="P-loop containing nucleotide triphosphate hydrolases"/>
    <property type="match status" value="2"/>
</dbReference>
<dbReference type="InterPro" id="IPR001650">
    <property type="entry name" value="Helicase_C-like"/>
</dbReference>
<comment type="caution">
    <text evidence="9">The sequence shown here is derived from an EMBL/GenBank/DDBJ whole genome shotgun (WGS) entry which is preliminary data.</text>
</comment>
<dbReference type="RefSeq" id="WP_202862473.1">
    <property type="nucleotide sequence ID" value="NZ_PVUE01000006.1"/>
</dbReference>
<dbReference type="GO" id="GO:0003676">
    <property type="term" value="F:nucleic acid binding"/>
    <property type="evidence" value="ECO:0007669"/>
    <property type="project" value="InterPro"/>
</dbReference>
<evidence type="ECO:0000313" key="10">
    <source>
        <dbReference type="Proteomes" id="UP000237752"/>
    </source>
</evidence>
<reference evidence="9 10" key="1">
    <citation type="submission" date="2018-03" db="EMBL/GenBank/DDBJ databases">
        <title>Genomic Encyclopedia of Archaeal and Bacterial Type Strains, Phase II (KMG-II): from individual species to whole genera.</title>
        <authorList>
            <person name="Goeker M."/>
        </authorList>
    </citation>
    <scope>NUCLEOTIDE SEQUENCE [LARGE SCALE GENOMIC DNA]</scope>
    <source>
        <strain evidence="9 10">DSM 100065</strain>
    </source>
</reference>
<dbReference type="InterPro" id="IPR050079">
    <property type="entry name" value="DEAD_box_RNA_helicase"/>
</dbReference>
<evidence type="ECO:0000256" key="2">
    <source>
        <dbReference type="ARBA" id="ARBA00022801"/>
    </source>
</evidence>
<dbReference type="SMART" id="SM00490">
    <property type="entry name" value="HELICc"/>
    <property type="match status" value="1"/>
</dbReference>
<dbReference type="Pfam" id="PF00270">
    <property type="entry name" value="DEAD"/>
    <property type="match status" value="1"/>
</dbReference>
<feature type="region of interest" description="Disordered" evidence="6">
    <location>
        <begin position="640"/>
        <end position="694"/>
    </location>
</feature>
<dbReference type="InterPro" id="IPR027417">
    <property type="entry name" value="P-loop_NTPase"/>
</dbReference>
<keyword evidence="1" id="KW-0547">Nucleotide-binding</keyword>
<keyword evidence="3 9" id="KW-0347">Helicase</keyword>
<evidence type="ECO:0000256" key="6">
    <source>
        <dbReference type="SAM" id="MobiDB-lite"/>
    </source>
</evidence>
<gene>
    <name evidence="9" type="ORF">CLV47_10641</name>
</gene>
<dbReference type="InterPro" id="IPR044742">
    <property type="entry name" value="DEAD/DEAH_RhlB"/>
</dbReference>
<dbReference type="SUPFAM" id="SSF52540">
    <property type="entry name" value="P-loop containing nucleoside triphosphate hydrolases"/>
    <property type="match status" value="1"/>
</dbReference>
<feature type="compositionally biased region" description="Basic residues" evidence="6">
    <location>
        <begin position="681"/>
        <end position="694"/>
    </location>
</feature>
<feature type="compositionally biased region" description="Basic and acidic residues" evidence="6">
    <location>
        <begin position="80"/>
        <end position="93"/>
    </location>
</feature>
<feature type="region of interest" description="Disordered" evidence="6">
    <location>
        <begin position="1"/>
        <end position="238"/>
    </location>
</feature>
<dbReference type="Pfam" id="PF00271">
    <property type="entry name" value="Helicase_C"/>
    <property type="match status" value="1"/>
</dbReference>
<evidence type="ECO:0000256" key="5">
    <source>
        <dbReference type="ARBA" id="ARBA00038437"/>
    </source>
</evidence>
<evidence type="ECO:0000259" key="7">
    <source>
        <dbReference type="PROSITE" id="PS51192"/>
    </source>
</evidence>
<keyword evidence="4" id="KW-0067">ATP-binding</keyword>
<feature type="domain" description="Helicase ATP-binding" evidence="7">
    <location>
        <begin position="298"/>
        <end position="471"/>
    </location>
</feature>
<sequence length="694" mass="76291">MSYAPKTPGLAPSKTGVKPRHKGKKKAFGANKSGPPSRTAPTGAPKKAHRKGTRRPDEFTPASERGAAGDRKPRTFNNDRPARSFDRRDDRPARSYNNDRPARSYNNNNNDDRPARSFDRRDDRGSYQRRDDRPARSYNNDRPARSYNNDRPARSYNNNDDRPARSFDRRDDRGSYQRRDDRPARSFDRRDDRPARSYNNDRPARSYNNDRPARSYNNDRPARNFNDRPARSFDRPSRDRFADKYEEGIDELTPIAGKAAVEVGEDNGFTAMGLPDQLVAALAAAGISAPFAIQGEAIPTALTGADVLARAATGSGKTLAFGLPLIATLADVKREPNRPHAMVLVPTRELAMQVMEALAPLGKSLGLRMVLIAGGMPYKKQLMALESGVDVLISTPGRLIDLIERGAADLSDVRISVLDEADQMCDMGFLPEVTRILDETPAHSQRMLFSATLDGDVDKLVRKFLTNPVRHSTADVTASIDSMEHHVFVVHPGRKAEVTAELASREGRTIIFVRTKLGADRVAEKLREAGVGAAALHGGLNQGARTRTLSAFREGHVPVLVATDVAARGIHIDDVELVVQADPPTDHKTYLHRAGRTARAGGSGSVVTLAMPRERGGVERTTRLAGLKVRGVYVEPGDAPLESITGGTKPSGVPVEEYRAPAPVRNRRPRRDFKGGDFKGGRGRSYGRRPQRSF</sequence>
<feature type="domain" description="Helicase C-terminal" evidence="8">
    <location>
        <begin position="497"/>
        <end position="640"/>
    </location>
</feature>
<dbReference type="InterPro" id="IPR011545">
    <property type="entry name" value="DEAD/DEAH_box_helicase_dom"/>
</dbReference>
<evidence type="ECO:0000256" key="3">
    <source>
        <dbReference type="ARBA" id="ARBA00022806"/>
    </source>
</evidence>
<dbReference type="PANTHER" id="PTHR47959">
    <property type="entry name" value="ATP-DEPENDENT RNA HELICASE RHLE-RELATED"/>
    <property type="match status" value="1"/>
</dbReference>
<dbReference type="CDD" id="cd18787">
    <property type="entry name" value="SF2_C_DEAD"/>
    <property type="match status" value="1"/>
</dbReference>
<keyword evidence="2" id="KW-0378">Hydrolase</keyword>